<evidence type="ECO:0000256" key="5">
    <source>
        <dbReference type="ARBA" id="ARBA00022884"/>
    </source>
</evidence>
<comment type="subunit">
    <text evidence="7">Monomer.</text>
</comment>
<dbReference type="PROSITE" id="PS51959">
    <property type="entry name" value="ENDOU"/>
    <property type="match status" value="1"/>
</dbReference>
<keyword evidence="3 7" id="KW-0479">Metal-binding</keyword>
<comment type="cofactor">
    <cofactor evidence="1 7">
        <name>Mn(2+)</name>
        <dbReference type="ChEBI" id="CHEBI:29035"/>
    </cofactor>
</comment>
<dbReference type="Proteomes" id="UP000267096">
    <property type="component" value="Unassembled WGS sequence"/>
</dbReference>
<comment type="similarity">
    <text evidence="7">Belongs to the ENDOU family.</text>
</comment>
<keyword evidence="4 7" id="KW-0255">Endonuclease</keyword>
<dbReference type="AlphaFoldDB" id="A0A0M3J7L9"/>
<evidence type="ECO:0000256" key="6">
    <source>
        <dbReference type="ARBA" id="ARBA00023239"/>
    </source>
</evidence>
<keyword evidence="5 7" id="KW-0694">RNA-binding</keyword>
<keyword evidence="10" id="KW-1185">Reference proteome</keyword>
<dbReference type="EMBL" id="UYRR01005243">
    <property type="protein sequence ID" value="VDK21649.1"/>
    <property type="molecule type" value="Genomic_DNA"/>
</dbReference>
<dbReference type="GO" id="GO:0046872">
    <property type="term" value="F:metal ion binding"/>
    <property type="evidence" value="ECO:0007669"/>
    <property type="project" value="UniProtKB-UniRule"/>
</dbReference>
<keyword evidence="6" id="KW-0456">Lyase</keyword>
<evidence type="ECO:0000256" key="3">
    <source>
        <dbReference type="ARBA" id="ARBA00022723"/>
    </source>
</evidence>
<dbReference type="InterPro" id="IPR018998">
    <property type="entry name" value="EndoU_C"/>
</dbReference>
<dbReference type="GO" id="GO:0016787">
    <property type="term" value="F:hydrolase activity"/>
    <property type="evidence" value="ECO:0007669"/>
    <property type="project" value="UniProtKB-KW"/>
</dbReference>
<dbReference type="PANTHER" id="PTHR12439">
    <property type="entry name" value="PLACENTAL PROTEIN 11-RELATED"/>
    <property type="match status" value="1"/>
</dbReference>
<evidence type="ECO:0000256" key="1">
    <source>
        <dbReference type="ARBA" id="ARBA00001936"/>
    </source>
</evidence>
<keyword evidence="7" id="KW-0464">Manganese</keyword>
<feature type="domain" description="EndoU" evidence="8">
    <location>
        <begin position="1"/>
        <end position="188"/>
    </location>
</feature>
<dbReference type="PANTHER" id="PTHR12439:SF42">
    <property type="entry name" value="ENDORIBONUCLEASE-RELATED"/>
    <property type="match status" value="1"/>
</dbReference>
<evidence type="ECO:0000256" key="4">
    <source>
        <dbReference type="ARBA" id="ARBA00022759"/>
    </source>
</evidence>
<dbReference type="GO" id="GO:0003723">
    <property type="term" value="F:RNA binding"/>
    <property type="evidence" value="ECO:0007669"/>
    <property type="project" value="UniProtKB-UniRule"/>
</dbReference>
<proteinExistence type="inferred from homology"/>
<keyword evidence="2 7" id="KW-0540">Nuclease</keyword>
<evidence type="ECO:0000313" key="11">
    <source>
        <dbReference type="WBParaSite" id="ASIM_0000356701-mRNA-1"/>
    </source>
</evidence>
<reference evidence="11" key="1">
    <citation type="submission" date="2017-02" db="UniProtKB">
        <authorList>
            <consortium name="WormBaseParasite"/>
        </authorList>
    </citation>
    <scope>IDENTIFICATION</scope>
</reference>
<evidence type="ECO:0000313" key="10">
    <source>
        <dbReference type="Proteomes" id="UP000267096"/>
    </source>
</evidence>
<accession>A0A0M3J7L9</accession>
<dbReference type="GO" id="GO:0016829">
    <property type="term" value="F:lyase activity"/>
    <property type="evidence" value="ECO:0007669"/>
    <property type="project" value="UniProtKB-KW"/>
</dbReference>
<dbReference type="InterPro" id="IPR039787">
    <property type="entry name" value="ENDOU"/>
</dbReference>
<evidence type="ECO:0000313" key="9">
    <source>
        <dbReference type="EMBL" id="VDK21649.1"/>
    </source>
</evidence>
<evidence type="ECO:0000256" key="2">
    <source>
        <dbReference type="ARBA" id="ARBA00022722"/>
    </source>
</evidence>
<evidence type="ECO:0000259" key="8">
    <source>
        <dbReference type="PROSITE" id="PS51959"/>
    </source>
</evidence>
<reference evidence="9 10" key="2">
    <citation type="submission" date="2018-11" db="EMBL/GenBank/DDBJ databases">
        <authorList>
            <consortium name="Pathogen Informatics"/>
        </authorList>
    </citation>
    <scope>NUCLEOTIDE SEQUENCE [LARGE SCALE GENOMIC DNA]</scope>
</reference>
<sequence>MKPTPLESDTFLHELYKIPNVNEADPMTPERVAAARYFIKTIFYTDVIQNAWLFLGKAGGSIVESLLDRGLAICLRLCHVIAKCSRSLTCSKKYPRAENFTLHLSSYSGLVSLDLVTFQDQLYDLWFGEYARQKEVGSSGLVSLDLVTFQDQLYDLWFGEYARQKEVGSSGESHAYSRTHQVLPTIFP</sequence>
<name>A0A0M3J7L9_ANISI</name>
<protein>
    <submittedName>
        <fullName evidence="11">EndoU domain-containing protein</fullName>
    </submittedName>
</protein>
<organism evidence="11">
    <name type="scientific">Anisakis simplex</name>
    <name type="common">Herring worm</name>
    <dbReference type="NCBI Taxonomy" id="6269"/>
    <lineage>
        <taxon>Eukaryota</taxon>
        <taxon>Metazoa</taxon>
        <taxon>Ecdysozoa</taxon>
        <taxon>Nematoda</taxon>
        <taxon>Chromadorea</taxon>
        <taxon>Rhabditida</taxon>
        <taxon>Spirurina</taxon>
        <taxon>Ascaridomorpha</taxon>
        <taxon>Ascaridoidea</taxon>
        <taxon>Anisakidae</taxon>
        <taxon>Anisakis</taxon>
        <taxon>Anisakis simplex complex</taxon>
    </lineage>
</organism>
<dbReference type="GO" id="GO:0004521">
    <property type="term" value="F:RNA endonuclease activity"/>
    <property type="evidence" value="ECO:0007669"/>
    <property type="project" value="UniProtKB-UniRule"/>
</dbReference>
<keyword evidence="7" id="KW-0378">Hydrolase</keyword>
<gene>
    <name evidence="9" type="ORF">ASIM_LOCUS3400</name>
</gene>
<dbReference type="WBParaSite" id="ASIM_0000356701-mRNA-1">
    <property type="protein sequence ID" value="ASIM_0000356701-mRNA-1"/>
    <property type="gene ID" value="ASIM_0000356701"/>
</dbReference>
<evidence type="ECO:0000256" key="7">
    <source>
        <dbReference type="RuleBase" id="RU367085"/>
    </source>
</evidence>